<dbReference type="EnsemblPlants" id="KEH15608">
    <property type="protein sequence ID" value="KEH15608"/>
    <property type="gene ID" value="MTR_0734s0010"/>
</dbReference>
<evidence type="ECO:0000313" key="4">
    <source>
        <dbReference type="EnsemblPlants" id="KEH15608"/>
    </source>
</evidence>
<keyword evidence="5" id="KW-1185">Reference proteome</keyword>
<reference evidence="3 5" key="1">
    <citation type="journal article" date="2011" name="Nature">
        <title>The Medicago genome provides insight into the evolution of rhizobial symbioses.</title>
        <authorList>
            <person name="Young N.D."/>
            <person name="Debelle F."/>
            <person name="Oldroyd G.E."/>
            <person name="Geurts R."/>
            <person name="Cannon S.B."/>
            <person name="Udvardi M.K."/>
            <person name="Benedito V.A."/>
            <person name="Mayer K.F."/>
            <person name="Gouzy J."/>
            <person name="Schoof H."/>
            <person name="Van de Peer Y."/>
            <person name="Proost S."/>
            <person name="Cook D.R."/>
            <person name="Meyers B.C."/>
            <person name="Spannagl M."/>
            <person name="Cheung F."/>
            <person name="De Mita S."/>
            <person name="Krishnakumar V."/>
            <person name="Gundlach H."/>
            <person name="Zhou S."/>
            <person name="Mudge J."/>
            <person name="Bharti A.K."/>
            <person name="Murray J.D."/>
            <person name="Naoumkina M.A."/>
            <person name="Rosen B."/>
            <person name="Silverstein K.A."/>
            <person name="Tang H."/>
            <person name="Rombauts S."/>
            <person name="Zhao P.X."/>
            <person name="Zhou P."/>
            <person name="Barbe V."/>
            <person name="Bardou P."/>
            <person name="Bechner M."/>
            <person name="Bellec A."/>
            <person name="Berger A."/>
            <person name="Berges H."/>
            <person name="Bidwell S."/>
            <person name="Bisseling T."/>
            <person name="Choisne N."/>
            <person name="Couloux A."/>
            <person name="Denny R."/>
            <person name="Deshpande S."/>
            <person name="Dai X."/>
            <person name="Doyle J.J."/>
            <person name="Dudez A.M."/>
            <person name="Farmer A.D."/>
            <person name="Fouteau S."/>
            <person name="Franken C."/>
            <person name="Gibelin C."/>
            <person name="Gish J."/>
            <person name="Goldstein S."/>
            <person name="Gonzalez A.J."/>
            <person name="Green P.J."/>
            <person name="Hallab A."/>
            <person name="Hartog M."/>
            <person name="Hua A."/>
            <person name="Humphray S.J."/>
            <person name="Jeong D.H."/>
            <person name="Jing Y."/>
            <person name="Jocker A."/>
            <person name="Kenton S.M."/>
            <person name="Kim D.J."/>
            <person name="Klee K."/>
            <person name="Lai H."/>
            <person name="Lang C."/>
            <person name="Lin S."/>
            <person name="Macmil S.L."/>
            <person name="Magdelenat G."/>
            <person name="Matthews L."/>
            <person name="McCorrison J."/>
            <person name="Monaghan E.L."/>
            <person name="Mun J.H."/>
            <person name="Najar F.Z."/>
            <person name="Nicholson C."/>
            <person name="Noirot C."/>
            <person name="O'Bleness M."/>
            <person name="Paule C.R."/>
            <person name="Poulain J."/>
            <person name="Prion F."/>
            <person name="Qin B."/>
            <person name="Qu C."/>
            <person name="Retzel E.F."/>
            <person name="Riddle C."/>
            <person name="Sallet E."/>
            <person name="Samain S."/>
            <person name="Samson N."/>
            <person name="Sanders I."/>
            <person name="Saurat O."/>
            <person name="Scarpelli C."/>
            <person name="Schiex T."/>
            <person name="Segurens B."/>
            <person name="Severin A.J."/>
            <person name="Sherrier D.J."/>
            <person name="Shi R."/>
            <person name="Sims S."/>
            <person name="Singer S.R."/>
            <person name="Sinharoy S."/>
            <person name="Sterck L."/>
            <person name="Viollet A."/>
            <person name="Wang B.B."/>
            <person name="Wang K."/>
            <person name="Wang M."/>
            <person name="Wang X."/>
            <person name="Warfsmann J."/>
            <person name="Weissenbach J."/>
            <person name="White D.D."/>
            <person name="White J.D."/>
            <person name="Wiley G.B."/>
            <person name="Wincker P."/>
            <person name="Xing Y."/>
            <person name="Yang L."/>
            <person name="Yao Z."/>
            <person name="Ying F."/>
            <person name="Zhai J."/>
            <person name="Zhou L."/>
            <person name="Zuber A."/>
            <person name="Denarie J."/>
            <person name="Dixon R.A."/>
            <person name="May G.D."/>
            <person name="Schwartz D.C."/>
            <person name="Rogers J."/>
            <person name="Quetier F."/>
            <person name="Town C.D."/>
            <person name="Roe B.A."/>
        </authorList>
    </citation>
    <scope>NUCLEOTIDE SEQUENCE [LARGE SCALE GENOMIC DNA]</scope>
    <source>
        <strain evidence="3">A17</strain>
        <strain evidence="4 5">cv. Jemalong A17</strain>
    </source>
</reference>
<evidence type="ECO:0000256" key="2">
    <source>
        <dbReference type="SAM" id="MobiDB-lite"/>
    </source>
</evidence>
<evidence type="ECO:0000256" key="1">
    <source>
        <dbReference type="RuleBase" id="RU367018"/>
    </source>
</evidence>
<name>A0A072TEZ3_MEDTR</name>
<keyword evidence="1" id="KW-0479">Metal-binding</keyword>
<gene>
    <name evidence="3" type="ORF">MTR_0734s0010</name>
</gene>
<dbReference type="PANTHER" id="PTHR31669:SF302">
    <property type="entry name" value="PROTEIN FAR1-RELATED SEQUENCE"/>
    <property type="match status" value="1"/>
</dbReference>
<dbReference type="GO" id="GO:0005634">
    <property type="term" value="C:nucleus"/>
    <property type="evidence" value="ECO:0007669"/>
    <property type="project" value="UniProtKB-SubCell"/>
</dbReference>
<keyword evidence="1" id="KW-0863">Zinc-finger</keyword>
<dbReference type="GO" id="GO:0008270">
    <property type="term" value="F:zinc ion binding"/>
    <property type="evidence" value="ECO:0007669"/>
    <property type="project" value="UniProtKB-UniRule"/>
</dbReference>
<keyword evidence="1" id="KW-0539">Nucleus</keyword>
<comment type="subcellular location">
    <subcellularLocation>
        <location evidence="1">Nucleus</location>
    </subcellularLocation>
</comment>
<dbReference type="PANTHER" id="PTHR31669">
    <property type="entry name" value="PROTEIN FAR1-RELATED SEQUENCE 10-RELATED"/>
    <property type="match status" value="1"/>
</dbReference>
<reference evidence="4" key="3">
    <citation type="submission" date="2015-06" db="UniProtKB">
        <authorList>
            <consortium name="EnsemblPlants"/>
        </authorList>
    </citation>
    <scope>IDENTIFICATION</scope>
    <source>
        <strain evidence="4">cv. Jemalong A17</strain>
    </source>
</reference>
<dbReference type="EMBL" id="KL403458">
    <property type="protein sequence ID" value="KEH15608.1"/>
    <property type="molecule type" value="Genomic_DNA"/>
</dbReference>
<comment type="similarity">
    <text evidence="1">Belongs to the FHY3/FAR1 family.</text>
</comment>
<reference evidence="3 5" key="2">
    <citation type="journal article" date="2014" name="BMC Genomics">
        <title>An improved genome release (version Mt4.0) for the model legume Medicago truncatula.</title>
        <authorList>
            <person name="Tang H."/>
            <person name="Krishnakumar V."/>
            <person name="Bidwell S."/>
            <person name="Rosen B."/>
            <person name="Chan A."/>
            <person name="Zhou S."/>
            <person name="Gentzbittel L."/>
            <person name="Childs K.L."/>
            <person name="Yandell M."/>
            <person name="Gundlach H."/>
            <person name="Mayer K.F."/>
            <person name="Schwartz D.C."/>
            <person name="Town C.D."/>
        </authorList>
    </citation>
    <scope>GENOME REANNOTATION</scope>
    <source>
        <strain evidence="3">A17</strain>
        <strain evidence="4 5">cv. Jemalong A17</strain>
    </source>
</reference>
<evidence type="ECO:0000313" key="3">
    <source>
        <dbReference type="EMBL" id="KEH15608.1"/>
    </source>
</evidence>
<dbReference type="GO" id="GO:0006355">
    <property type="term" value="P:regulation of DNA-templated transcription"/>
    <property type="evidence" value="ECO:0007669"/>
    <property type="project" value="UniProtKB-UniRule"/>
</dbReference>
<comment type="function">
    <text evidence="1">Putative transcription activator involved in regulating light control of development.</text>
</comment>
<dbReference type="Proteomes" id="UP000002051">
    <property type="component" value="Unassembled WGS sequence"/>
</dbReference>
<feature type="non-terminal residue" evidence="3">
    <location>
        <position position="188"/>
    </location>
</feature>
<organism evidence="3 5">
    <name type="scientific">Medicago truncatula</name>
    <name type="common">Barrel medic</name>
    <name type="synonym">Medicago tribuloides</name>
    <dbReference type="NCBI Taxonomy" id="3880"/>
    <lineage>
        <taxon>Eukaryota</taxon>
        <taxon>Viridiplantae</taxon>
        <taxon>Streptophyta</taxon>
        <taxon>Embryophyta</taxon>
        <taxon>Tracheophyta</taxon>
        <taxon>Spermatophyta</taxon>
        <taxon>Magnoliopsida</taxon>
        <taxon>eudicotyledons</taxon>
        <taxon>Gunneridae</taxon>
        <taxon>Pentapetalae</taxon>
        <taxon>rosids</taxon>
        <taxon>fabids</taxon>
        <taxon>Fabales</taxon>
        <taxon>Fabaceae</taxon>
        <taxon>Papilionoideae</taxon>
        <taxon>50 kb inversion clade</taxon>
        <taxon>NPAAA clade</taxon>
        <taxon>Hologalegina</taxon>
        <taxon>IRL clade</taxon>
        <taxon>Trifolieae</taxon>
        <taxon>Medicago</taxon>
    </lineage>
</organism>
<evidence type="ECO:0000313" key="5">
    <source>
        <dbReference type="Proteomes" id="UP000002051"/>
    </source>
</evidence>
<dbReference type="AlphaFoldDB" id="A0A072TEZ3"/>
<keyword evidence="1" id="KW-0862">Zinc</keyword>
<accession>A0A072TEZ3</accession>
<dbReference type="HOGENOM" id="CLU_1613036_0_0_1"/>
<feature type="region of interest" description="Disordered" evidence="2">
    <location>
        <begin position="117"/>
        <end position="154"/>
    </location>
</feature>
<protein>
    <recommendedName>
        <fullName evidence="1">Protein FAR1-RELATED SEQUENCE</fullName>
    </recommendedName>
</protein>
<proteinExistence type="inferred from homology"/>
<dbReference type="InterPro" id="IPR031052">
    <property type="entry name" value="FHY3/FAR1"/>
</dbReference>
<sequence length="188" mass="21032">MGLLCRHILVIFHAKNVAEIPDMYILKRWTKDANKGVVFIEDGPKSSSTGNSSTLQSLHVHKQASLLPDLAAKSEKIYKLISSDLEETYKKALIMEAELDNESDIIPPDASCQNLIHEQPSESSEPIIRDPLPSQTKGRKKDSIKETQNGRIKSSLELSVNRTTVKRKSCQVCGLHGHNKRSCKEKDK</sequence>